<proteinExistence type="predicted"/>
<gene>
    <name evidence="1" type="ORF">GCM10008959_06060</name>
</gene>
<dbReference type="InterPro" id="IPR009097">
    <property type="entry name" value="Cyclic_Pdiesterase"/>
</dbReference>
<dbReference type="Proteomes" id="UP000634308">
    <property type="component" value="Unassembled WGS sequence"/>
</dbReference>
<sequence>MTTPRADPAPGALHSIVAWPPEALDTWMRRTQKRLNVSGFGLPHLNIRAPFQTPLSGPELVLACREALRGQSELTVHVKGWKQLQGVIFLECHLSSDLRALHERCMQIGPSSRAQYDGDLYRPHLTLALGVLPWAAEYLWNEVQQYTPPLTSFTVQALSLTREERGEVQELHTFPLTGPATDTRHTREVAPS</sequence>
<accession>A0ABQ2RQJ3</accession>
<protein>
    <submittedName>
        <fullName evidence="1">2'-5' RNA ligase</fullName>
    </submittedName>
</protein>
<dbReference type="GO" id="GO:0016874">
    <property type="term" value="F:ligase activity"/>
    <property type="evidence" value="ECO:0007669"/>
    <property type="project" value="UniProtKB-KW"/>
</dbReference>
<dbReference type="PANTHER" id="PTHR40037">
    <property type="entry name" value="PHOSPHOESTERASE YJCG-RELATED"/>
    <property type="match status" value="1"/>
</dbReference>
<organism evidence="1 2">
    <name type="scientific">Deinococcus seoulensis</name>
    <dbReference type="NCBI Taxonomy" id="1837379"/>
    <lineage>
        <taxon>Bacteria</taxon>
        <taxon>Thermotogati</taxon>
        <taxon>Deinococcota</taxon>
        <taxon>Deinococci</taxon>
        <taxon>Deinococcales</taxon>
        <taxon>Deinococcaceae</taxon>
        <taxon>Deinococcus</taxon>
    </lineage>
</organism>
<evidence type="ECO:0000313" key="2">
    <source>
        <dbReference type="Proteomes" id="UP000634308"/>
    </source>
</evidence>
<dbReference type="PANTHER" id="PTHR40037:SF1">
    <property type="entry name" value="PHOSPHOESTERASE SAOUHSC_00951-RELATED"/>
    <property type="match status" value="1"/>
</dbReference>
<evidence type="ECO:0000313" key="1">
    <source>
        <dbReference type="EMBL" id="GGR47644.1"/>
    </source>
</evidence>
<reference evidence="2" key="1">
    <citation type="journal article" date="2019" name="Int. J. Syst. Evol. Microbiol.">
        <title>The Global Catalogue of Microorganisms (GCM) 10K type strain sequencing project: providing services to taxonomists for standard genome sequencing and annotation.</title>
        <authorList>
            <consortium name="The Broad Institute Genomics Platform"/>
            <consortium name="The Broad Institute Genome Sequencing Center for Infectious Disease"/>
            <person name="Wu L."/>
            <person name="Ma J."/>
        </authorList>
    </citation>
    <scope>NUCLEOTIDE SEQUENCE [LARGE SCALE GENOMIC DNA]</scope>
    <source>
        <strain evidence="2">JCM 31404</strain>
    </source>
</reference>
<dbReference type="Pfam" id="PF13563">
    <property type="entry name" value="2_5_RNA_ligase2"/>
    <property type="match status" value="1"/>
</dbReference>
<dbReference type="InterPro" id="IPR050580">
    <property type="entry name" value="2H_phosphoesterase_YjcG-like"/>
</dbReference>
<name>A0ABQ2RQJ3_9DEIO</name>
<dbReference type="SUPFAM" id="SSF55144">
    <property type="entry name" value="LigT-like"/>
    <property type="match status" value="1"/>
</dbReference>
<dbReference type="RefSeq" id="WP_189063495.1">
    <property type="nucleotide sequence ID" value="NZ_BMQM01000002.1"/>
</dbReference>
<dbReference type="Gene3D" id="3.90.1140.10">
    <property type="entry name" value="Cyclic phosphodiesterase"/>
    <property type="match status" value="1"/>
</dbReference>
<keyword evidence="2" id="KW-1185">Reference proteome</keyword>
<keyword evidence="1" id="KW-0436">Ligase</keyword>
<dbReference type="EMBL" id="BMQM01000002">
    <property type="protein sequence ID" value="GGR47644.1"/>
    <property type="molecule type" value="Genomic_DNA"/>
</dbReference>
<comment type="caution">
    <text evidence="1">The sequence shown here is derived from an EMBL/GenBank/DDBJ whole genome shotgun (WGS) entry which is preliminary data.</text>
</comment>